<feature type="region of interest" description="Disordered" evidence="1">
    <location>
        <begin position="1"/>
        <end position="58"/>
    </location>
</feature>
<comment type="caution">
    <text evidence="2">The sequence shown here is derived from an EMBL/GenBank/DDBJ whole genome shotgun (WGS) entry which is preliminary data.</text>
</comment>
<dbReference type="RefSeq" id="WP_192748366.1">
    <property type="nucleotide sequence ID" value="NZ_BAABJL010000219.1"/>
</dbReference>
<dbReference type="EMBL" id="JADBEM010000001">
    <property type="protein sequence ID" value="MBE1603589.1"/>
    <property type="molecule type" value="Genomic_DNA"/>
</dbReference>
<evidence type="ECO:0000313" key="2">
    <source>
        <dbReference type="EMBL" id="MBE1603589.1"/>
    </source>
</evidence>
<protein>
    <submittedName>
        <fullName evidence="2">Uncharacterized protein</fullName>
    </submittedName>
</protein>
<reference evidence="2" key="1">
    <citation type="submission" date="2020-10" db="EMBL/GenBank/DDBJ databases">
        <title>Sequencing the genomes of 1000 actinobacteria strains.</title>
        <authorList>
            <person name="Klenk H.-P."/>
        </authorList>
    </citation>
    <scope>NUCLEOTIDE SEQUENCE</scope>
    <source>
        <strain evidence="2">DSM 45354</strain>
    </source>
</reference>
<evidence type="ECO:0000313" key="3">
    <source>
        <dbReference type="Proteomes" id="UP000638648"/>
    </source>
</evidence>
<dbReference type="Proteomes" id="UP000638648">
    <property type="component" value="Unassembled WGS sequence"/>
</dbReference>
<sequence>MPDKDAATPGAAERQRRRKPAEEPEPAAAAEEQEQAPPDPAELEELRGRLIAQYRGRR</sequence>
<organism evidence="2 3">
    <name type="scientific">Actinopolymorpha pittospori</name>
    <dbReference type="NCBI Taxonomy" id="648752"/>
    <lineage>
        <taxon>Bacteria</taxon>
        <taxon>Bacillati</taxon>
        <taxon>Actinomycetota</taxon>
        <taxon>Actinomycetes</taxon>
        <taxon>Propionibacteriales</taxon>
        <taxon>Actinopolymorphaceae</taxon>
        <taxon>Actinopolymorpha</taxon>
    </lineage>
</organism>
<dbReference type="AlphaFoldDB" id="A0A927R6X1"/>
<gene>
    <name evidence="2" type="ORF">HEB94_000437</name>
</gene>
<accession>A0A927R6X1</accession>
<keyword evidence="3" id="KW-1185">Reference proteome</keyword>
<evidence type="ECO:0000256" key="1">
    <source>
        <dbReference type="SAM" id="MobiDB-lite"/>
    </source>
</evidence>
<proteinExistence type="predicted"/>
<name>A0A927R6X1_9ACTN</name>